<dbReference type="InterPro" id="IPR001936">
    <property type="entry name" value="RasGAP_dom"/>
</dbReference>
<dbReference type="InterPro" id="IPR011993">
    <property type="entry name" value="PH-like_dom_sf"/>
</dbReference>
<name>A0A8T2PF09_9TELE</name>
<dbReference type="AlphaFoldDB" id="A0A8T2PF09"/>
<dbReference type="PANTHER" id="PTHR10194:SF21">
    <property type="entry name" value="RAS GTPASE-ACTIVATING PROTEIN 2"/>
    <property type="match status" value="1"/>
</dbReference>
<dbReference type="PROSITE" id="PS50018">
    <property type="entry name" value="RAS_GTPASE_ACTIV_2"/>
    <property type="match status" value="1"/>
</dbReference>
<organism evidence="3 4">
    <name type="scientific">Albula glossodonta</name>
    <name type="common">roundjaw bonefish</name>
    <dbReference type="NCBI Taxonomy" id="121402"/>
    <lineage>
        <taxon>Eukaryota</taxon>
        <taxon>Metazoa</taxon>
        <taxon>Chordata</taxon>
        <taxon>Craniata</taxon>
        <taxon>Vertebrata</taxon>
        <taxon>Euteleostomi</taxon>
        <taxon>Actinopterygii</taxon>
        <taxon>Neopterygii</taxon>
        <taxon>Teleostei</taxon>
        <taxon>Albuliformes</taxon>
        <taxon>Albulidae</taxon>
        <taxon>Albula</taxon>
    </lineage>
</organism>
<dbReference type="Gene3D" id="2.30.29.30">
    <property type="entry name" value="Pleckstrin-homology domain (PH domain)/Phosphotyrosine-binding domain (PTB)"/>
    <property type="match status" value="1"/>
</dbReference>
<protein>
    <recommendedName>
        <fullName evidence="2">Ras-GAP domain-containing protein</fullName>
    </recommendedName>
</protein>
<evidence type="ECO:0000313" key="3">
    <source>
        <dbReference type="EMBL" id="KAG9348212.1"/>
    </source>
</evidence>
<dbReference type="SUPFAM" id="SSF48350">
    <property type="entry name" value="GTPase activation domain, GAP"/>
    <property type="match status" value="1"/>
</dbReference>
<sequence length="156" mass="17197">MAPTTVGQRNPNDPHVQYSAVSSFVFLRFFAFAVLSPHTFQLRPHHPFLDEISSNVSKESSGMEDSVVLKEGEVHKRAQGKKRIGKKNFKKRWLRVTNVELSYHKQRGESLPRPHLAYSDGIAAAGGGLMLWFSAPEPGLCVAGAAGSSALYRCNT</sequence>
<dbReference type="InterPro" id="IPR008936">
    <property type="entry name" value="Rho_GTPase_activation_prot"/>
</dbReference>
<proteinExistence type="predicted"/>
<reference evidence="3" key="1">
    <citation type="thesis" date="2021" institute="BYU ScholarsArchive" country="Provo, UT, USA">
        <title>Applications of and Algorithms for Genome Assembly and Genomic Analyses with an Emphasis on Marine Teleosts.</title>
        <authorList>
            <person name="Pickett B.D."/>
        </authorList>
    </citation>
    <scope>NUCLEOTIDE SEQUENCE</scope>
    <source>
        <strain evidence="3">HI-2016</strain>
    </source>
</reference>
<keyword evidence="4" id="KW-1185">Reference proteome</keyword>
<evidence type="ECO:0000256" key="1">
    <source>
        <dbReference type="ARBA" id="ARBA00022468"/>
    </source>
</evidence>
<evidence type="ECO:0000259" key="2">
    <source>
        <dbReference type="PROSITE" id="PS50018"/>
    </source>
</evidence>
<dbReference type="GO" id="GO:0005096">
    <property type="term" value="F:GTPase activator activity"/>
    <property type="evidence" value="ECO:0007669"/>
    <property type="project" value="UniProtKB-KW"/>
</dbReference>
<keyword evidence="1" id="KW-0343">GTPase activation</keyword>
<dbReference type="Proteomes" id="UP000824540">
    <property type="component" value="Unassembled WGS sequence"/>
</dbReference>
<feature type="domain" description="Ras-GAP" evidence="2">
    <location>
        <begin position="1"/>
        <end position="47"/>
    </location>
</feature>
<evidence type="ECO:0000313" key="4">
    <source>
        <dbReference type="Proteomes" id="UP000824540"/>
    </source>
</evidence>
<gene>
    <name evidence="3" type="ORF">JZ751_001947</name>
</gene>
<dbReference type="EMBL" id="JAFBMS010000011">
    <property type="protein sequence ID" value="KAG9348212.1"/>
    <property type="molecule type" value="Genomic_DNA"/>
</dbReference>
<accession>A0A8T2PF09</accession>
<dbReference type="PANTHER" id="PTHR10194">
    <property type="entry name" value="RAS GTPASE-ACTIVATING PROTEINS"/>
    <property type="match status" value="1"/>
</dbReference>
<dbReference type="InterPro" id="IPR039360">
    <property type="entry name" value="Ras_GTPase"/>
</dbReference>
<dbReference type="Gene3D" id="1.10.506.10">
    <property type="entry name" value="GTPase Activation - p120gap, domain 1"/>
    <property type="match status" value="1"/>
</dbReference>
<comment type="caution">
    <text evidence="3">The sequence shown here is derived from an EMBL/GenBank/DDBJ whole genome shotgun (WGS) entry which is preliminary data.</text>
</comment>